<accession>A0AAV5VQQ3</accession>
<reference evidence="1" key="1">
    <citation type="submission" date="2023-10" db="EMBL/GenBank/DDBJ databases">
        <title>Genome assembly of Pristionchus species.</title>
        <authorList>
            <person name="Yoshida K."/>
            <person name="Sommer R.J."/>
        </authorList>
    </citation>
    <scope>NUCLEOTIDE SEQUENCE</scope>
    <source>
        <strain evidence="1">RS5133</strain>
    </source>
</reference>
<name>A0AAV5VQQ3_9BILA</name>
<protein>
    <recommendedName>
        <fullName evidence="3">Ribosomal protein</fullName>
    </recommendedName>
</protein>
<dbReference type="AlphaFoldDB" id="A0AAV5VQQ3"/>
<gene>
    <name evidence="1" type="ORF">PFISCL1PPCAC_11622</name>
</gene>
<organism evidence="1 2">
    <name type="scientific">Pristionchus fissidentatus</name>
    <dbReference type="NCBI Taxonomy" id="1538716"/>
    <lineage>
        <taxon>Eukaryota</taxon>
        <taxon>Metazoa</taxon>
        <taxon>Ecdysozoa</taxon>
        <taxon>Nematoda</taxon>
        <taxon>Chromadorea</taxon>
        <taxon>Rhabditida</taxon>
        <taxon>Rhabditina</taxon>
        <taxon>Diplogasteromorpha</taxon>
        <taxon>Diplogasteroidea</taxon>
        <taxon>Neodiplogasteridae</taxon>
        <taxon>Pristionchus</taxon>
    </lineage>
</organism>
<sequence length="128" mass="14962">SHSCRRLYTVEGGAGKNRFTIVYVRPVCKNSELCFGFMKGIHRYSLHGERAKTVLRNAIVDSLYLTHLKSQPAIHYLNVLATLSFRNLEARNWVNYPAESRREVSVVSLRRWTPTRYSISLRSFRRQM</sequence>
<feature type="non-terminal residue" evidence="1">
    <location>
        <position position="128"/>
    </location>
</feature>
<comment type="caution">
    <text evidence="1">The sequence shown here is derived from an EMBL/GenBank/DDBJ whole genome shotgun (WGS) entry which is preliminary data.</text>
</comment>
<feature type="non-terminal residue" evidence="1">
    <location>
        <position position="1"/>
    </location>
</feature>
<evidence type="ECO:0000313" key="2">
    <source>
        <dbReference type="Proteomes" id="UP001432322"/>
    </source>
</evidence>
<proteinExistence type="predicted"/>
<keyword evidence="2" id="KW-1185">Reference proteome</keyword>
<dbReference type="Proteomes" id="UP001432322">
    <property type="component" value="Unassembled WGS sequence"/>
</dbReference>
<evidence type="ECO:0008006" key="3">
    <source>
        <dbReference type="Google" id="ProtNLM"/>
    </source>
</evidence>
<evidence type="ECO:0000313" key="1">
    <source>
        <dbReference type="EMBL" id="GMT20325.1"/>
    </source>
</evidence>
<dbReference type="EMBL" id="BTSY01000003">
    <property type="protein sequence ID" value="GMT20325.1"/>
    <property type="molecule type" value="Genomic_DNA"/>
</dbReference>